<keyword evidence="5 7" id="KW-1133">Transmembrane helix</keyword>
<accession>A0ABW3VEF7</accession>
<evidence type="ECO:0000256" key="5">
    <source>
        <dbReference type="ARBA" id="ARBA00022989"/>
    </source>
</evidence>
<comment type="subcellular location">
    <subcellularLocation>
        <location evidence="1">Cell membrane</location>
        <topology evidence="1">Multi-pass membrane protein</topology>
    </subcellularLocation>
</comment>
<feature type="transmembrane region" description="Helical" evidence="7">
    <location>
        <begin position="167"/>
        <end position="187"/>
    </location>
</feature>
<comment type="caution">
    <text evidence="8">The sequence shown here is derived from an EMBL/GenBank/DDBJ whole genome shotgun (WGS) entry which is preliminary data.</text>
</comment>
<evidence type="ECO:0000256" key="7">
    <source>
        <dbReference type="SAM" id="Phobius"/>
    </source>
</evidence>
<dbReference type="PANTHER" id="PTHR42709:SF6">
    <property type="entry name" value="UNDECAPRENYL PHOSPHATE TRANSPORTER A"/>
    <property type="match status" value="1"/>
</dbReference>
<dbReference type="PANTHER" id="PTHR42709">
    <property type="entry name" value="ALKALINE PHOSPHATASE LIKE PROTEIN"/>
    <property type="match status" value="1"/>
</dbReference>
<keyword evidence="9" id="KW-1185">Reference proteome</keyword>
<evidence type="ECO:0000256" key="6">
    <source>
        <dbReference type="ARBA" id="ARBA00023136"/>
    </source>
</evidence>
<evidence type="ECO:0000313" key="9">
    <source>
        <dbReference type="Proteomes" id="UP001597182"/>
    </source>
</evidence>
<keyword evidence="4 7" id="KW-0812">Transmembrane</keyword>
<organism evidence="8 9">
    <name type="scientific">Pseudonocardia benzenivorans</name>
    <dbReference type="NCBI Taxonomy" id="228005"/>
    <lineage>
        <taxon>Bacteria</taxon>
        <taxon>Bacillati</taxon>
        <taxon>Actinomycetota</taxon>
        <taxon>Actinomycetes</taxon>
        <taxon>Pseudonocardiales</taxon>
        <taxon>Pseudonocardiaceae</taxon>
        <taxon>Pseudonocardia</taxon>
    </lineage>
</organism>
<protein>
    <submittedName>
        <fullName evidence="8">DedA family protein</fullName>
    </submittedName>
</protein>
<dbReference type="Proteomes" id="UP001597182">
    <property type="component" value="Unassembled WGS sequence"/>
</dbReference>
<evidence type="ECO:0000313" key="8">
    <source>
        <dbReference type="EMBL" id="MFD1233671.1"/>
    </source>
</evidence>
<dbReference type="InterPro" id="IPR051311">
    <property type="entry name" value="DedA_domain"/>
</dbReference>
<feature type="transmembrane region" description="Helical" evidence="7">
    <location>
        <begin position="43"/>
        <end position="73"/>
    </location>
</feature>
<gene>
    <name evidence="8" type="ORF">ACFQ34_10285</name>
</gene>
<name>A0ABW3VEF7_9PSEU</name>
<sequence length="213" mass="21778">MTVATMCAVVLHSPWLPLALVVLVALDGPFPPLPSETVLMTAYATAFASGNLLMVGELAVSALLGCLLGDLLVHTLGRSSTRLVRRVDRAGPVASWVSATMLARPVVALVAARFMPSGRLLSTAIAGRVGVPVRRFVPGSVTSSTLWGTYMMTAGLLLGPVVGNDPLVGLAVGAGMAVVTASAFGLACRVRLARRAAVARAGTPVGQRDPAAV</sequence>
<evidence type="ECO:0000256" key="2">
    <source>
        <dbReference type="ARBA" id="ARBA00010792"/>
    </source>
</evidence>
<proteinExistence type="inferred from homology"/>
<reference evidence="9" key="1">
    <citation type="journal article" date="2019" name="Int. J. Syst. Evol. Microbiol.">
        <title>The Global Catalogue of Microorganisms (GCM) 10K type strain sequencing project: providing services to taxonomists for standard genome sequencing and annotation.</title>
        <authorList>
            <consortium name="The Broad Institute Genomics Platform"/>
            <consortium name="The Broad Institute Genome Sequencing Center for Infectious Disease"/>
            <person name="Wu L."/>
            <person name="Ma J."/>
        </authorList>
    </citation>
    <scope>NUCLEOTIDE SEQUENCE [LARGE SCALE GENOMIC DNA]</scope>
    <source>
        <strain evidence="9">CCUG 49018</strain>
    </source>
</reference>
<evidence type="ECO:0000256" key="4">
    <source>
        <dbReference type="ARBA" id="ARBA00022692"/>
    </source>
</evidence>
<dbReference type="EMBL" id="JBHTMB010000078">
    <property type="protein sequence ID" value="MFD1233671.1"/>
    <property type="molecule type" value="Genomic_DNA"/>
</dbReference>
<comment type="similarity">
    <text evidence="2">Belongs to the DedA family.</text>
</comment>
<keyword evidence="3" id="KW-1003">Cell membrane</keyword>
<evidence type="ECO:0000256" key="1">
    <source>
        <dbReference type="ARBA" id="ARBA00004651"/>
    </source>
</evidence>
<evidence type="ECO:0000256" key="3">
    <source>
        <dbReference type="ARBA" id="ARBA00022475"/>
    </source>
</evidence>
<dbReference type="RefSeq" id="WP_013674111.1">
    <property type="nucleotide sequence ID" value="NZ_BAABKS010000033.1"/>
</dbReference>
<keyword evidence="6 7" id="KW-0472">Membrane</keyword>